<reference evidence="1 2" key="1">
    <citation type="submission" date="2018-02" db="EMBL/GenBank/DDBJ databases">
        <authorList>
            <person name="Cohen D.B."/>
            <person name="Kent A.D."/>
        </authorList>
    </citation>
    <scope>NUCLEOTIDE SEQUENCE [LARGE SCALE GENOMIC DNA]</scope>
    <source>
        <strain evidence="1">CIP109753</strain>
    </source>
</reference>
<evidence type="ECO:0000313" key="2">
    <source>
        <dbReference type="Proteomes" id="UP000238180"/>
    </source>
</evidence>
<protein>
    <submittedName>
        <fullName evidence="1">Uncharacterized protein</fullName>
    </submittedName>
</protein>
<accession>A0A2N9PEE9</accession>
<dbReference type="AlphaFoldDB" id="A0A2N9PEE9"/>
<dbReference type="Proteomes" id="UP000238180">
    <property type="component" value="Unassembled WGS sequence"/>
</dbReference>
<proteinExistence type="predicted"/>
<name>A0A2N9PEE9_9FLAO</name>
<evidence type="ECO:0000313" key="1">
    <source>
        <dbReference type="EMBL" id="SPE78739.1"/>
    </source>
</evidence>
<gene>
    <name evidence="1" type="ORF">FLACOL_02757</name>
</gene>
<dbReference type="EMBL" id="OLKH01000179">
    <property type="protein sequence ID" value="SPE78739.1"/>
    <property type="molecule type" value="Genomic_DNA"/>
</dbReference>
<sequence>MIKNIVALFEKEINIEKLNIRNNQAETEKSSGN</sequence>
<organism evidence="1 2">
    <name type="scientific">Flavobacterium columnare</name>
    <dbReference type="NCBI Taxonomy" id="996"/>
    <lineage>
        <taxon>Bacteria</taxon>
        <taxon>Pseudomonadati</taxon>
        <taxon>Bacteroidota</taxon>
        <taxon>Flavobacteriia</taxon>
        <taxon>Flavobacteriales</taxon>
        <taxon>Flavobacteriaceae</taxon>
        <taxon>Flavobacterium</taxon>
    </lineage>
</organism>